<keyword evidence="5" id="KW-0399">Innate immunity</keyword>
<comment type="subcellular location">
    <subcellularLocation>
        <location evidence="1">Secreted</location>
    </subcellularLocation>
</comment>
<dbReference type="InterPro" id="IPR005521">
    <property type="entry name" value="Attacin_C"/>
</dbReference>
<dbReference type="GO" id="GO:0005576">
    <property type="term" value="C:extracellular region"/>
    <property type="evidence" value="ECO:0007669"/>
    <property type="project" value="UniProtKB-SubCell"/>
</dbReference>
<sequence length="180" mass="20186">MCQSITIILSVLMAYANGRYLKQDDYRSPYLFVEDGRNIRAYDLEEALSQDPHDRHGASLTGQHKPGFADQLTAAGKYNLLHEDKHDISAQAFATRTFPSNPNIPNYDTYGGMIGYTYDDKHVVSLGGQHIPDLGYQFTAAGKFNLLHNDEHDITAQAFATRIFPSNPNIPNFDIYSVKV</sequence>
<evidence type="ECO:0000256" key="5">
    <source>
        <dbReference type="ARBA" id="ARBA00022588"/>
    </source>
</evidence>
<dbReference type="AlphaFoldDB" id="A0A8S3W7D4"/>
<comment type="caution">
    <text evidence="10">The sequence shown here is derived from an EMBL/GenBank/DDBJ whole genome shotgun (WGS) entry which is preliminary data.</text>
</comment>
<keyword evidence="11" id="KW-1185">Reference proteome</keyword>
<keyword evidence="4" id="KW-0929">Antimicrobial</keyword>
<protein>
    <submittedName>
        <fullName evidence="10">(apollo) hypothetical protein</fullName>
    </submittedName>
</protein>
<evidence type="ECO:0000256" key="7">
    <source>
        <dbReference type="ARBA" id="ARBA00023022"/>
    </source>
</evidence>
<evidence type="ECO:0000256" key="1">
    <source>
        <dbReference type="ARBA" id="ARBA00004613"/>
    </source>
</evidence>
<evidence type="ECO:0000313" key="10">
    <source>
        <dbReference type="EMBL" id="CAG4944920.1"/>
    </source>
</evidence>
<evidence type="ECO:0000256" key="4">
    <source>
        <dbReference type="ARBA" id="ARBA00022529"/>
    </source>
</evidence>
<evidence type="ECO:0000256" key="3">
    <source>
        <dbReference type="ARBA" id="ARBA00022525"/>
    </source>
</evidence>
<keyword evidence="7" id="KW-0044">Antibiotic</keyword>
<comment type="similarity">
    <text evidence="2">Belongs to the attacin/sarcotoxin-2 family.</text>
</comment>
<keyword evidence="6" id="KW-0391">Immunity</keyword>
<accession>A0A8S3W7D4</accession>
<dbReference type="Pfam" id="PF03769">
    <property type="entry name" value="Attacin_C"/>
    <property type="match status" value="1"/>
</dbReference>
<name>A0A8S3W7D4_PARAO</name>
<evidence type="ECO:0000259" key="9">
    <source>
        <dbReference type="Pfam" id="PF03769"/>
    </source>
</evidence>
<dbReference type="GO" id="GO:0045087">
    <property type="term" value="P:innate immune response"/>
    <property type="evidence" value="ECO:0007669"/>
    <property type="project" value="UniProtKB-KW"/>
</dbReference>
<evidence type="ECO:0000256" key="6">
    <source>
        <dbReference type="ARBA" id="ARBA00022859"/>
    </source>
</evidence>
<dbReference type="OrthoDB" id="7441167at2759"/>
<reference evidence="10" key="1">
    <citation type="submission" date="2021-04" db="EMBL/GenBank/DDBJ databases">
        <authorList>
            <person name="Tunstrom K."/>
        </authorList>
    </citation>
    <scope>NUCLEOTIDE SEQUENCE</scope>
</reference>
<feature type="domain" description="Attacin C-terminal" evidence="9">
    <location>
        <begin position="66"/>
        <end position="135"/>
    </location>
</feature>
<feature type="signal peptide" evidence="8">
    <location>
        <begin position="1"/>
        <end position="18"/>
    </location>
</feature>
<keyword evidence="3" id="KW-0964">Secreted</keyword>
<evidence type="ECO:0000256" key="2">
    <source>
        <dbReference type="ARBA" id="ARBA00007550"/>
    </source>
</evidence>
<keyword evidence="8" id="KW-0732">Signal</keyword>
<gene>
    <name evidence="10" type="ORF">PAPOLLO_LOCUS2961</name>
</gene>
<evidence type="ECO:0000313" key="11">
    <source>
        <dbReference type="Proteomes" id="UP000691718"/>
    </source>
</evidence>
<dbReference type="EMBL" id="CAJQZP010000196">
    <property type="protein sequence ID" value="CAG4944920.1"/>
    <property type="molecule type" value="Genomic_DNA"/>
</dbReference>
<dbReference type="GO" id="GO:0042742">
    <property type="term" value="P:defense response to bacterium"/>
    <property type="evidence" value="ECO:0007669"/>
    <property type="project" value="UniProtKB-KW"/>
</dbReference>
<feature type="chain" id="PRO_5035726048" evidence="8">
    <location>
        <begin position="19"/>
        <end position="180"/>
    </location>
</feature>
<organism evidence="10 11">
    <name type="scientific">Parnassius apollo</name>
    <name type="common">Apollo butterfly</name>
    <name type="synonym">Papilio apollo</name>
    <dbReference type="NCBI Taxonomy" id="110799"/>
    <lineage>
        <taxon>Eukaryota</taxon>
        <taxon>Metazoa</taxon>
        <taxon>Ecdysozoa</taxon>
        <taxon>Arthropoda</taxon>
        <taxon>Hexapoda</taxon>
        <taxon>Insecta</taxon>
        <taxon>Pterygota</taxon>
        <taxon>Neoptera</taxon>
        <taxon>Endopterygota</taxon>
        <taxon>Lepidoptera</taxon>
        <taxon>Glossata</taxon>
        <taxon>Ditrysia</taxon>
        <taxon>Papilionoidea</taxon>
        <taxon>Papilionidae</taxon>
        <taxon>Parnassiinae</taxon>
        <taxon>Parnassini</taxon>
        <taxon>Parnassius</taxon>
        <taxon>Parnassius</taxon>
    </lineage>
</organism>
<evidence type="ECO:0000256" key="8">
    <source>
        <dbReference type="SAM" id="SignalP"/>
    </source>
</evidence>
<dbReference type="Proteomes" id="UP000691718">
    <property type="component" value="Unassembled WGS sequence"/>
</dbReference>
<proteinExistence type="inferred from homology"/>